<dbReference type="Proteomes" id="UP000636800">
    <property type="component" value="Unassembled WGS sequence"/>
</dbReference>
<keyword evidence="2" id="KW-1185">Reference proteome</keyword>
<sequence>MEGENWKTFRRVEVAPEEVTVINGSKTRPHFRRRLLSSLTFVGRQVVEF</sequence>
<organism evidence="1 2">
    <name type="scientific">Vanilla planifolia</name>
    <name type="common">Vanilla</name>
    <dbReference type="NCBI Taxonomy" id="51239"/>
    <lineage>
        <taxon>Eukaryota</taxon>
        <taxon>Viridiplantae</taxon>
        <taxon>Streptophyta</taxon>
        <taxon>Embryophyta</taxon>
        <taxon>Tracheophyta</taxon>
        <taxon>Spermatophyta</taxon>
        <taxon>Magnoliopsida</taxon>
        <taxon>Liliopsida</taxon>
        <taxon>Asparagales</taxon>
        <taxon>Orchidaceae</taxon>
        <taxon>Vanilloideae</taxon>
        <taxon>Vanilleae</taxon>
        <taxon>Vanilla</taxon>
    </lineage>
</organism>
<proteinExistence type="predicted"/>
<comment type="caution">
    <text evidence="1">The sequence shown here is derived from an EMBL/GenBank/DDBJ whole genome shotgun (WGS) entry which is preliminary data.</text>
</comment>
<gene>
    <name evidence="1" type="ORF">HPP92_009755</name>
</gene>
<dbReference type="AlphaFoldDB" id="A0A835R4U4"/>
<dbReference type="OrthoDB" id="1711136at2759"/>
<accession>A0A835R4U4</accession>
<protein>
    <submittedName>
        <fullName evidence="1">Uncharacterized protein</fullName>
    </submittedName>
</protein>
<evidence type="ECO:0000313" key="2">
    <source>
        <dbReference type="Proteomes" id="UP000636800"/>
    </source>
</evidence>
<dbReference type="EMBL" id="JADCNL010000004">
    <property type="protein sequence ID" value="KAG0485676.1"/>
    <property type="molecule type" value="Genomic_DNA"/>
</dbReference>
<name>A0A835R4U4_VANPL</name>
<reference evidence="1 2" key="1">
    <citation type="journal article" date="2020" name="Nat. Food">
        <title>A phased Vanilla planifolia genome enables genetic improvement of flavour and production.</title>
        <authorList>
            <person name="Hasing T."/>
            <person name="Tang H."/>
            <person name="Brym M."/>
            <person name="Khazi F."/>
            <person name="Huang T."/>
            <person name="Chambers A.H."/>
        </authorList>
    </citation>
    <scope>NUCLEOTIDE SEQUENCE [LARGE SCALE GENOMIC DNA]</scope>
    <source>
        <tissue evidence="1">Leaf</tissue>
    </source>
</reference>
<evidence type="ECO:0000313" key="1">
    <source>
        <dbReference type="EMBL" id="KAG0485676.1"/>
    </source>
</evidence>